<keyword evidence="1" id="KW-0812">Transmembrane</keyword>
<evidence type="ECO:0000256" key="1">
    <source>
        <dbReference type="SAM" id="Phobius"/>
    </source>
</evidence>
<dbReference type="InterPro" id="IPR007166">
    <property type="entry name" value="Class3_signal_pept_motif"/>
</dbReference>
<dbReference type="KEGG" id="meme:HYG87_03980"/>
<keyword evidence="1" id="KW-0472">Membrane</keyword>
<accession>A0A8T8K4Z9</accession>
<reference evidence="2" key="1">
    <citation type="submission" date="2020-07" db="EMBL/GenBank/DDBJ databases">
        <title>Methanobacterium. sp. MethCan genome.</title>
        <authorList>
            <person name="Postec A."/>
            <person name="Quemeneur M."/>
        </authorList>
    </citation>
    <scope>NUCLEOTIDE SEQUENCE</scope>
    <source>
        <strain evidence="2">MethCAN</strain>
    </source>
</reference>
<evidence type="ECO:0000313" key="2">
    <source>
        <dbReference type="EMBL" id="QUH22989.1"/>
    </source>
</evidence>
<protein>
    <submittedName>
        <fullName evidence="2">Class III signal peptide-containing protein</fullName>
    </submittedName>
</protein>
<name>A0A8T8K4Z9_9EURY</name>
<dbReference type="EMBL" id="CP058560">
    <property type="protein sequence ID" value="QUH22989.1"/>
    <property type="molecule type" value="Genomic_DNA"/>
</dbReference>
<dbReference type="RefSeq" id="WP_211533935.1">
    <property type="nucleotide sequence ID" value="NZ_CP058560.1"/>
</dbReference>
<proteinExistence type="predicted"/>
<organism evidence="2 3">
    <name type="scientific">Methanobacterium alkalithermotolerans</name>
    <dbReference type="NCBI Taxonomy" id="2731220"/>
    <lineage>
        <taxon>Archaea</taxon>
        <taxon>Methanobacteriati</taxon>
        <taxon>Methanobacteriota</taxon>
        <taxon>Methanomada group</taxon>
        <taxon>Methanobacteria</taxon>
        <taxon>Methanobacteriales</taxon>
        <taxon>Methanobacteriaceae</taxon>
        <taxon>Methanobacterium</taxon>
    </lineage>
</organism>
<sequence>MLFIIDEKGQGSAELILIFGGMIVIVIVAAIYYQNYLTGLGDEIIKTDVENVTNQINNLTKKF</sequence>
<keyword evidence="3" id="KW-1185">Reference proteome</keyword>
<dbReference type="Pfam" id="PF04021">
    <property type="entry name" value="Class_IIIsignal"/>
    <property type="match status" value="1"/>
</dbReference>
<dbReference type="Proteomes" id="UP000681041">
    <property type="component" value="Chromosome"/>
</dbReference>
<dbReference type="OrthoDB" id="71441at2157"/>
<keyword evidence="1" id="KW-1133">Transmembrane helix</keyword>
<evidence type="ECO:0000313" key="3">
    <source>
        <dbReference type="Proteomes" id="UP000681041"/>
    </source>
</evidence>
<feature type="transmembrane region" description="Helical" evidence="1">
    <location>
        <begin position="12"/>
        <end position="33"/>
    </location>
</feature>
<gene>
    <name evidence="2" type="ORF">HYG87_03980</name>
</gene>
<dbReference type="GeneID" id="64819895"/>
<dbReference type="AlphaFoldDB" id="A0A8T8K4Z9"/>